<evidence type="ECO:0000313" key="1">
    <source>
        <dbReference type="EMBL" id="QBH97574.1"/>
    </source>
</evidence>
<evidence type="ECO:0000313" key="2">
    <source>
        <dbReference type="Proteomes" id="UP000293154"/>
    </source>
</evidence>
<organism evidence="1 2">
    <name type="scientific">Limnobaculum zhutongyuii</name>
    <dbReference type="NCBI Taxonomy" id="2498113"/>
    <lineage>
        <taxon>Bacteria</taxon>
        <taxon>Pseudomonadati</taxon>
        <taxon>Pseudomonadota</taxon>
        <taxon>Gammaproteobacteria</taxon>
        <taxon>Enterobacterales</taxon>
        <taxon>Budviciaceae</taxon>
        <taxon>Limnobaculum</taxon>
    </lineage>
</organism>
<dbReference type="EMBL" id="CP034752">
    <property type="protein sequence ID" value="QBH97574.1"/>
    <property type="molecule type" value="Genomic_DNA"/>
</dbReference>
<dbReference type="Proteomes" id="UP000293154">
    <property type="component" value="Chromosome"/>
</dbReference>
<sequence length="141" mass="15917">MHQLSQLPAPLQQLINQQNQKNIYNLDGGEDDGYLFLPARGEIQILIAARSIVVNSFRLMTIKDNKLIDQQLIGFSGPDDTGVINFSIDKDYRLTIKRGISDTEHEKPVVWSEQRVYEINENGKLSEISKKTFKAQKGNGG</sequence>
<dbReference type="KEGG" id="prag:EKN56_14895"/>
<name>A0A411WMY1_9GAMM</name>
<keyword evidence="2" id="KW-1185">Reference proteome</keyword>
<reference evidence="1 2" key="1">
    <citation type="submission" date="2019-03" db="EMBL/GenBank/DDBJ databases">
        <title>Pragia sp. nov. isolated from the gut tract of Carduelis flavirostris.</title>
        <authorList>
            <person name="Ge Y."/>
        </authorList>
    </citation>
    <scope>NUCLEOTIDE SEQUENCE [LARGE SCALE GENOMIC DNA]</scope>
    <source>
        <strain evidence="1 2">CF-458</strain>
    </source>
</reference>
<dbReference type="AlphaFoldDB" id="A0A411WMY1"/>
<protein>
    <submittedName>
        <fullName evidence="1">Uncharacterized protein</fullName>
    </submittedName>
</protein>
<proteinExistence type="predicted"/>
<gene>
    <name evidence="1" type="ORF">EKN56_14895</name>
</gene>
<dbReference type="RefSeq" id="WP_130592506.1">
    <property type="nucleotide sequence ID" value="NZ_RYXY01000001.1"/>
</dbReference>
<accession>A0A411WMY1</accession>